<gene>
    <name evidence="1" type="ORF">F6W96_24190</name>
</gene>
<evidence type="ECO:0000313" key="1">
    <source>
        <dbReference type="EMBL" id="QIS24415.1"/>
    </source>
</evidence>
<dbReference type="EMBL" id="CP046173">
    <property type="protein sequence ID" value="QIS24415.1"/>
    <property type="molecule type" value="Genomic_DNA"/>
</dbReference>
<dbReference type="Proteomes" id="UP000500953">
    <property type="component" value="Chromosome"/>
</dbReference>
<dbReference type="AlphaFoldDB" id="A0A6G9ZFL2"/>
<proteinExistence type="predicted"/>
<sequence length="258" mass="28978">MMRIPFELVPLDEVVPWGEHRRLHWYGLTQGWYGLEVGGIELLRYTEQARALLDENGTAPPWVDYYVVRLWEDMLEAMPVVLEPVPSGLAEFFAVGSESWVVDTDDADVLKNSAIDLACEGRRLRCVDTGYLRFGPVFRWWRTLDPVDRVSVAWQFTADPDGEIAFTAPLSGRASVETSEFVAAVTDFDHRLLRAMQERVDRLTAIGAAPGVELDIAGLAQEQAQRRTWLPRALAQQVDDTDWDAVRAGAAILAPHLT</sequence>
<reference evidence="1 2" key="1">
    <citation type="journal article" date="2019" name="ACS Chem. Biol.">
        <title>Identification and Mobilization of a Cryptic Antibiotic Biosynthesis Gene Locus from a Human-Pathogenic Nocardia Isolate.</title>
        <authorList>
            <person name="Herisse M."/>
            <person name="Ishida K."/>
            <person name="Porter J.L."/>
            <person name="Howden B."/>
            <person name="Hertweck C."/>
            <person name="Stinear T.P."/>
            <person name="Pidot S.J."/>
        </authorList>
    </citation>
    <scope>NUCLEOTIDE SEQUENCE [LARGE SCALE GENOMIC DNA]</scope>
    <source>
        <strain evidence="1 2">AUSMDU00012715</strain>
    </source>
</reference>
<name>A0A6G9ZFL2_9NOCA</name>
<evidence type="ECO:0000313" key="2">
    <source>
        <dbReference type="Proteomes" id="UP000500953"/>
    </source>
</evidence>
<protein>
    <submittedName>
        <fullName evidence="1">Uncharacterized protein</fullName>
    </submittedName>
</protein>
<organism evidence="1 2">
    <name type="scientific">Nocardia terpenica</name>
    <dbReference type="NCBI Taxonomy" id="455432"/>
    <lineage>
        <taxon>Bacteria</taxon>
        <taxon>Bacillati</taxon>
        <taxon>Actinomycetota</taxon>
        <taxon>Actinomycetes</taxon>
        <taxon>Mycobacteriales</taxon>
        <taxon>Nocardiaceae</taxon>
        <taxon>Nocardia</taxon>
    </lineage>
</organism>
<dbReference type="InterPro" id="IPR046026">
    <property type="entry name" value="DUF5984"/>
</dbReference>
<dbReference type="Pfam" id="PF19446">
    <property type="entry name" value="DUF5984"/>
    <property type="match status" value="1"/>
</dbReference>
<accession>A0A6G9ZFL2</accession>